<dbReference type="EMBL" id="ML993580">
    <property type="protein sequence ID" value="KAF2173233.1"/>
    <property type="molecule type" value="Genomic_DNA"/>
</dbReference>
<keyword evidence="2" id="KW-0813">Transport</keyword>
<dbReference type="InterPro" id="IPR021717">
    <property type="entry name" value="Nucleoporin_Nup160"/>
</dbReference>
<protein>
    <submittedName>
        <fullName evidence="7">Uncharacterized protein</fullName>
    </submittedName>
</protein>
<name>A0A6A6D2C0_ZASCE</name>
<feature type="domain" description="Nucleoporin Nup120/160 beta-propeller" evidence="4">
    <location>
        <begin position="76"/>
        <end position="603"/>
    </location>
</feature>
<evidence type="ECO:0000313" key="8">
    <source>
        <dbReference type="Proteomes" id="UP000799537"/>
    </source>
</evidence>
<evidence type="ECO:0000259" key="6">
    <source>
        <dbReference type="Pfam" id="PF23300"/>
    </source>
</evidence>
<dbReference type="InterPro" id="IPR056548">
    <property type="entry name" value="HEAT_Nup120"/>
</dbReference>
<accession>A0A6A6D2C0</accession>
<dbReference type="GO" id="GO:0017056">
    <property type="term" value="F:structural constituent of nuclear pore"/>
    <property type="evidence" value="ECO:0007669"/>
    <property type="project" value="TreeGrafter"/>
</dbReference>
<dbReference type="Pfam" id="PF11715">
    <property type="entry name" value="Beta-prop_Nup120_160"/>
    <property type="match status" value="1"/>
</dbReference>
<dbReference type="GeneID" id="54568588"/>
<sequence>MSSAPVLYQETRIPATPVPGSILHINAAGNSAVTVFGAGRKRPFDEISGLDEESYANKYLATEGSIFFRPKTKAPRSFLWRVLNDRQVLEVQCVDLVLDQKHAKAESWLTFHIDLPAPIIPGGVALADAEEKDALDIFVLTASNELYTITLRRELLVRNTVPLDFDSSTCVKRMAPGQLSYKRPYRLFAVSNNELVITLHDGSMVRLERQKDDIGGQWRETNYGERGLVGSFRGLIPGYKPQTVRYGDSELFGDAITAIAKSTDGKYIWTVTLDHMLKAWSVETGKVVAVKDLLDEGGEAEDRKKYARNIMSPEQGTQLHLVRPPRRQKVSDTDPYFLVTYLPKTHEFKFFDIETTFTSIEGDRIDIQDAQPRANLVPPVEDLMNTNIWHLEDFVVFPGPQWQRSQLWIRVRSGSSSRTFTLEFDLLDKNDMAFDLEEMFKTGWSVVDASYGTVDELRRAVDLNGIDPGSDGATTPSERWLKYIFYPGRFSQASIETALHIYRKGRNLISTSSGRGAQEPLKERISNAVSAKILLKRSSNEQPDFDQYQQDLHGQWTTFFSLLAHLHSRRHEVIGSAFDAEEGLAWTVCADLVAPIRASSAAEKLGLNSNMLIDNPTLKVDAVVKNRIFTGNEDVVGAQVLAVARQLRQFFSGPSQDKLKREALLSALEHGSDVSVEETLQLLDTQCNFADEIGDEEFTQLESAADQFGTFGGLTDDQFLMVLENIEDSPVSGTREKDGGQVLGRYGRSMSVLIVQETLQRAESVLLDLLALVVFMHCELEQSELSPDFRPKEVYEAIMLHLRRTELRLWLCSNVRQESVHPTGRIVDLVTIYESMFARDWQPVPRINSMEYGLPELLTAWSKRWAFGLDLSKWGDDITAHILADLLLHDDIELALDFVAFLPDTPWICYLKGRLYVSTGDYELASFAFQDAAHTMATLKDLPSPVVSQEEAQELFGQGLVFYFKHITALFEKAGVPSYTADFASMALDDLNENDLDQSLMDLDLRKSQEGSHQDILGNTMEEIRILKLRTTRDSLLCSKFNALNQTGRFALAFDALSRVNETEKQSNCLRTLLETCIKSDSVAAMLELDVQGDLAQEADAILLGLAKKAMASGLPSGPPYHQILFAFRTQQSNFRGAAAILYEHLERLRKSNKLAVRDPDDDTLPQMYVLLINTLGCCGEDQAWLLADPIEGVHGVGSKRKLVTLEDVKRDYTAELDRRSEISQGRFPLIGGDDEMEMF</sequence>
<dbReference type="PANTHER" id="PTHR21286">
    <property type="entry name" value="NUCLEAR PORE COMPLEX PROTEIN NUP160"/>
    <property type="match status" value="1"/>
</dbReference>
<dbReference type="Proteomes" id="UP000799537">
    <property type="component" value="Unassembled WGS sequence"/>
</dbReference>
<keyword evidence="8" id="KW-1185">Reference proteome</keyword>
<evidence type="ECO:0000256" key="3">
    <source>
        <dbReference type="ARBA" id="ARBA00023242"/>
    </source>
</evidence>
<keyword evidence="3" id="KW-0539">Nucleus</keyword>
<dbReference type="RefSeq" id="XP_033674122.1">
    <property type="nucleotide sequence ID" value="XM_033815316.1"/>
</dbReference>
<evidence type="ECO:0000259" key="4">
    <source>
        <dbReference type="Pfam" id="PF11715"/>
    </source>
</evidence>
<dbReference type="Pfam" id="PF23300">
    <property type="entry name" value="HEAT_Nup120"/>
    <property type="match status" value="1"/>
</dbReference>
<reference evidence="7" key="1">
    <citation type="journal article" date="2020" name="Stud. Mycol.">
        <title>101 Dothideomycetes genomes: a test case for predicting lifestyles and emergence of pathogens.</title>
        <authorList>
            <person name="Haridas S."/>
            <person name="Albert R."/>
            <person name="Binder M."/>
            <person name="Bloem J."/>
            <person name="Labutti K."/>
            <person name="Salamov A."/>
            <person name="Andreopoulos B."/>
            <person name="Baker S."/>
            <person name="Barry K."/>
            <person name="Bills G."/>
            <person name="Bluhm B."/>
            <person name="Cannon C."/>
            <person name="Castanera R."/>
            <person name="Culley D."/>
            <person name="Daum C."/>
            <person name="Ezra D."/>
            <person name="Gonzalez J."/>
            <person name="Henrissat B."/>
            <person name="Kuo A."/>
            <person name="Liang C."/>
            <person name="Lipzen A."/>
            <person name="Lutzoni F."/>
            <person name="Magnuson J."/>
            <person name="Mondo S."/>
            <person name="Nolan M."/>
            <person name="Ohm R."/>
            <person name="Pangilinan J."/>
            <person name="Park H.-J."/>
            <person name="Ramirez L."/>
            <person name="Alfaro M."/>
            <person name="Sun H."/>
            <person name="Tritt A."/>
            <person name="Yoshinaga Y."/>
            <person name="Zwiers L.-H."/>
            <person name="Turgeon B."/>
            <person name="Goodwin S."/>
            <person name="Spatafora J."/>
            <person name="Crous P."/>
            <person name="Grigoriev I."/>
        </authorList>
    </citation>
    <scope>NUCLEOTIDE SEQUENCE</scope>
    <source>
        <strain evidence="7">ATCC 36951</strain>
    </source>
</reference>
<dbReference type="InterPro" id="IPR059141">
    <property type="entry name" value="Beta-prop_Nup120_160"/>
</dbReference>
<dbReference type="Pfam" id="PF21486">
    <property type="entry name" value="NUP120_helical"/>
    <property type="match status" value="1"/>
</dbReference>
<dbReference type="InterPro" id="IPR048884">
    <property type="entry name" value="Nup120_helical"/>
</dbReference>
<feature type="domain" description="Nucleoporin nup120-like HEAT repeat" evidence="6">
    <location>
        <begin position="882"/>
        <end position="1078"/>
    </location>
</feature>
<gene>
    <name evidence="7" type="ORF">M409DRAFT_62802</name>
</gene>
<proteinExistence type="predicted"/>
<comment type="subcellular location">
    <subcellularLocation>
        <location evidence="1">Nucleus</location>
    </subcellularLocation>
</comment>
<dbReference type="PANTHER" id="PTHR21286:SF0">
    <property type="entry name" value="NUCLEAR PORE COMPLEX PROTEIN NUP160"/>
    <property type="match status" value="1"/>
</dbReference>
<dbReference type="GO" id="GO:0005643">
    <property type="term" value="C:nuclear pore"/>
    <property type="evidence" value="ECO:0007669"/>
    <property type="project" value="TreeGrafter"/>
</dbReference>
<evidence type="ECO:0000256" key="1">
    <source>
        <dbReference type="ARBA" id="ARBA00004123"/>
    </source>
</evidence>
<evidence type="ECO:0000259" key="5">
    <source>
        <dbReference type="Pfam" id="PF21486"/>
    </source>
</evidence>
<dbReference type="InterPro" id="IPR011047">
    <property type="entry name" value="Quinoprotein_ADH-like_sf"/>
</dbReference>
<evidence type="ECO:0000313" key="7">
    <source>
        <dbReference type="EMBL" id="KAF2173233.1"/>
    </source>
</evidence>
<organism evidence="7 8">
    <name type="scientific">Zasmidium cellare ATCC 36951</name>
    <dbReference type="NCBI Taxonomy" id="1080233"/>
    <lineage>
        <taxon>Eukaryota</taxon>
        <taxon>Fungi</taxon>
        <taxon>Dikarya</taxon>
        <taxon>Ascomycota</taxon>
        <taxon>Pezizomycotina</taxon>
        <taxon>Dothideomycetes</taxon>
        <taxon>Dothideomycetidae</taxon>
        <taxon>Mycosphaerellales</taxon>
        <taxon>Mycosphaerellaceae</taxon>
        <taxon>Zasmidium</taxon>
    </lineage>
</organism>
<dbReference type="OrthoDB" id="67716at2759"/>
<feature type="domain" description="Nucleoporin Nup120 helical" evidence="5">
    <location>
        <begin position="672"/>
        <end position="797"/>
    </location>
</feature>
<dbReference type="SUPFAM" id="SSF50998">
    <property type="entry name" value="Quinoprotein alcohol dehydrogenase-like"/>
    <property type="match status" value="1"/>
</dbReference>
<evidence type="ECO:0000256" key="2">
    <source>
        <dbReference type="ARBA" id="ARBA00022448"/>
    </source>
</evidence>
<dbReference type="AlphaFoldDB" id="A0A6A6D2C0"/>